<feature type="domain" description="HTH myb-type" evidence="5">
    <location>
        <begin position="119"/>
        <end position="169"/>
    </location>
</feature>
<feature type="domain" description="SANT" evidence="4">
    <location>
        <begin position="66"/>
        <end position="105"/>
    </location>
</feature>
<protein>
    <submittedName>
        <fullName evidence="6">Uncharacterized protein</fullName>
    </submittedName>
</protein>
<dbReference type="InterPro" id="IPR001005">
    <property type="entry name" value="SANT/Myb"/>
</dbReference>
<feature type="domain" description="Myb-like" evidence="3">
    <location>
        <begin position="63"/>
        <end position="113"/>
    </location>
</feature>
<dbReference type="PANTHER" id="PTHR45614">
    <property type="entry name" value="MYB PROTEIN-RELATED"/>
    <property type="match status" value="1"/>
</dbReference>
<evidence type="ECO:0000313" key="7">
    <source>
        <dbReference type="Proteomes" id="UP001498398"/>
    </source>
</evidence>
<dbReference type="Proteomes" id="UP001498398">
    <property type="component" value="Unassembled WGS sequence"/>
</dbReference>
<feature type="compositionally biased region" description="Low complexity" evidence="2">
    <location>
        <begin position="336"/>
        <end position="350"/>
    </location>
</feature>
<feature type="coiled-coil region" evidence="1">
    <location>
        <begin position="438"/>
        <end position="468"/>
    </location>
</feature>
<dbReference type="PROSITE" id="PS50090">
    <property type="entry name" value="MYB_LIKE"/>
    <property type="match status" value="3"/>
</dbReference>
<feature type="domain" description="Myb-like" evidence="3">
    <location>
        <begin position="114"/>
        <end position="165"/>
    </location>
</feature>
<dbReference type="PROSITE" id="PS51294">
    <property type="entry name" value="HTH_MYB"/>
    <property type="match status" value="3"/>
</dbReference>
<keyword evidence="1" id="KW-0175">Coiled coil</keyword>
<dbReference type="Pfam" id="PF13921">
    <property type="entry name" value="Myb_DNA-bind_6"/>
    <property type="match status" value="1"/>
</dbReference>
<reference evidence="6 7" key="1">
    <citation type="submission" date="2024-01" db="EMBL/GenBank/DDBJ databases">
        <title>A draft genome for the cacao thread blight pathogen Marasmiellus scandens.</title>
        <authorList>
            <person name="Baruah I.K."/>
            <person name="Leung J."/>
            <person name="Bukari Y."/>
            <person name="Amoako-Attah I."/>
            <person name="Meinhardt L.W."/>
            <person name="Bailey B.A."/>
            <person name="Cohen S.P."/>
        </authorList>
    </citation>
    <scope>NUCLEOTIDE SEQUENCE [LARGE SCALE GENOMIC DNA]</scope>
    <source>
        <strain evidence="6 7">GH-19</strain>
    </source>
</reference>
<evidence type="ECO:0000259" key="5">
    <source>
        <dbReference type="PROSITE" id="PS51294"/>
    </source>
</evidence>
<dbReference type="EMBL" id="JBANRG010000079">
    <property type="protein sequence ID" value="KAK7438396.1"/>
    <property type="molecule type" value="Genomic_DNA"/>
</dbReference>
<dbReference type="InterPro" id="IPR017930">
    <property type="entry name" value="Myb_dom"/>
</dbReference>
<feature type="domain" description="HTH myb-type" evidence="5">
    <location>
        <begin position="6"/>
        <end position="62"/>
    </location>
</feature>
<feature type="domain" description="Myb-like" evidence="3">
    <location>
        <begin position="6"/>
        <end position="62"/>
    </location>
</feature>
<dbReference type="InterPro" id="IPR009057">
    <property type="entry name" value="Homeodomain-like_sf"/>
</dbReference>
<accession>A0ABR1IQC9</accession>
<feature type="domain" description="HTH myb-type" evidence="5">
    <location>
        <begin position="63"/>
        <end position="117"/>
    </location>
</feature>
<dbReference type="SUPFAM" id="SSF46689">
    <property type="entry name" value="Homeodomain-like"/>
    <property type="match status" value="2"/>
</dbReference>
<comment type="caution">
    <text evidence="6">The sequence shown here is derived from an EMBL/GenBank/DDBJ whole genome shotgun (WGS) entry which is preliminary data.</text>
</comment>
<evidence type="ECO:0000256" key="1">
    <source>
        <dbReference type="SAM" id="Coils"/>
    </source>
</evidence>
<evidence type="ECO:0000256" key="2">
    <source>
        <dbReference type="SAM" id="MobiDB-lite"/>
    </source>
</evidence>
<evidence type="ECO:0000259" key="4">
    <source>
        <dbReference type="PROSITE" id="PS51293"/>
    </source>
</evidence>
<feature type="compositionally biased region" description="Low complexity" evidence="2">
    <location>
        <begin position="358"/>
        <end position="369"/>
    </location>
</feature>
<dbReference type="PROSITE" id="PS51293">
    <property type="entry name" value="SANT"/>
    <property type="match status" value="1"/>
</dbReference>
<dbReference type="Pfam" id="PF00249">
    <property type="entry name" value="Myb_DNA-binding"/>
    <property type="match status" value="1"/>
</dbReference>
<feature type="region of interest" description="Disordered" evidence="2">
    <location>
        <begin position="336"/>
        <end position="369"/>
    </location>
</feature>
<gene>
    <name evidence="6" type="ORF">VKT23_018010</name>
</gene>
<dbReference type="CDD" id="cd00167">
    <property type="entry name" value="SANT"/>
    <property type="match status" value="3"/>
</dbReference>
<evidence type="ECO:0000313" key="6">
    <source>
        <dbReference type="EMBL" id="KAK7438396.1"/>
    </source>
</evidence>
<proteinExistence type="predicted"/>
<dbReference type="SMART" id="SM00717">
    <property type="entry name" value="SANT"/>
    <property type="match status" value="3"/>
</dbReference>
<organism evidence="6 7">
    <name type="scientific">Marasmiellus scandens</name>
    <dbReference type="NCBI Taxonomy" id="2682957"/>
    <lineage>
        <taxon>Eukaryota</taxon>
        <taxon>Fungi</taxon>
        <taxon>Dikarya</taxon>
        <taxon>Basidiomycota</taxon>
        <taxon>Agaricomycotina</taxon>
        <taxon>Agaricomycetes</taxon>
        <taxon>Agaricomycetidae</taxon>
        <taxon>Agaricales</taxon>
        <taxon>Marasmiineae</taxon>
        <taxon>Omphalotaceae</taxon>
        <taxon>Marasmiellus</taxon>
    </lineage>
</organism>
<dbReference type="InterPro" id="IPR050560">
    <property type="entry name" value="MYB_TF"/>
</dbReference>
<evidence type="ECO:0000259" key="3">
    <source>
        <dbReference type="PROSITE" id="PS50090"/>
    </source>
</evidence>
<sequence>MSRTNIESRERRAWSTQEDRLLLEAVNKEDPGNPCPSRWSAIATHIPNRTNKDCRKRWFAHFATDIIKGAWTPEEDSRLIEAMDKYGPKWSKIAAVVKTRNSDQCAKRWKDTLDPTIDRTNWSAEADETLMRAVQEHGRLWTKIVNLYFPGKTGLAAKNRYNSLLALAKKTRNPSAYSAQPLYANAAPGATPGFTSSMSFTPSIPIANLLSDTSYFDRAACPATSPTSTVASRGLPVPVHTRMAYSAMIRQQQSSKLASVIPNPTSSDSVFAGYAGHTLDSYIGPFNPAALTSTNQQDHFFDMTAASSPETDNDTIDNFDMQACMNTISILSASPSASTSSVSSPMSNHSKVPPLVHSSSSSSSDSSTSSVSTGLFDAYNSSGDSFRSSSSMDHHSLTSHTAVSHSPLQMKVEVPDSPITPLITQAMGKTNLSSSFTRDELLLHIETLEALHQELSDQEQTLKSQRSSLNRIANAYRRQGDDMGARHYEQEASKRSIKLNFVFEQQEGVDAQIAVLRRNLAGAALERL</sequence>
<dbReference type="InterPro" id="IPR017884">
    <property type="entry name" value="SANT_dom"/>
</dbReference>
<keyword evidence="7" id="KW-1185">Reference proteome</keyword>
<name>A0ABR1IQC9_9AGAR</name>
<dbReference type="Gene3D" id="1.10.10.60">
    <property type="entry name" value="Homeodomain-like"/>
    <property type="match status" value="3"/>
</dbReference>